<dbReference type="Proteomes" id="UP000007842">
    <property type="component" value="Chromosome"/>
</dbReference>
<evidence type="ECO:0000256" key="1">
    <source>
        <dbReference type="ARBA" id="ARBA00001954"/>
    </source>
</evidence>
<dbReference type="eggNOG" id="COG2175">
    <property type="taxonomic scope" value="Bacteria"/>
</dbReference>
<dbReference type="HOGENOM" id="CLU_044153_0_0_11"/>
<dbReference type="InterPro" id="IPR042098">
    <property type="entry name" value="TauD-like_sf"/>
</dbReference>
<proteinExistence type="predicted"/>
<name>F8K3D4_STREN</name>
<keyword evidence="7" id="KW-1185">Reference proteome</keyword>
<dbReference type="PANTHER" id="PTHR10696:SF56">
    <property type="entry name" value="TAUD_TFDA-LIKE DOMAIN-CONTAINING PROTEIN"/>
    <property type="match status" value="1"/>
</dbReference>
<dbReference type="InterPro" id="IPR003819">
    <property type="entry name" value="TauD/TfdA-like"/>
</dbReference>
<sequence>MTLTHHEPVPAATGDPRLPVLQVDGGTLPAARIRELLDSAGAVLVRGLGLASPADLARAARDLGVTPMPEREGFTSRDDLGDGVHSASHWPADEPMCMHHERSYAAEVPGIAMFGCLTAPASGGATAISDAAAVLAALPAELVERFETHGWLLARSYRDVGVTLTEAFGTEDRAAVSAYCDAQAITHEWLPDGALHTRQLRAAVVRHPRTGARLWFNQAAFLNERTLDPVVREYLLSLYGPGSLPFSTYHGDGEPIDEQAIGVINEVYTAHTVREPWRAGDLLVLDNLRTAHSREAYQGEREVVALFGDRVRLDGHVPPGTPPRPAL</sequence>
<dbReference type="STRING" id="1003195.SCATT_26770"/>
<dbReference type="PATRIC" id="fig|1003195.11.peg.4185"/>
<dbReference type="EMBL" id="CP003219">
    <property type="protein sequence ID" value="AEW95048.1"/>
    <property type="molecule type" value="Genomic_DNA"/>
</dbReference>
<evidence type="ECO:0000256" key="4">
    <source>
        <dbReference type="ARBA" id="ARBA00023194"/>
    </source>
</evidence>
<organism evidence="6 7">
    <name type="scientific">Streptantibioticus cattleyicolor (strain ATCC 35852 / DSM 46488 / JCM 4925 / NBRC 14057 / NRRL 8057)</name>
    <name type="common">Streptomyces cattleya</name>
    <dbReference type="NCBI Taxonomy" id="1003195"/>
    <lineage>
        <taxon>Bacteria</taxon>
        <taxon>Bacillati</taxon>
        <taxon>Actinomycetota</taxon>
        <taxon>Actinomycetes</taxon>
        <taxon>Kitasatosporales</taxon>
        <taxon>Streptomycetaceae</taxon>
        <taxon>Streptantibioticus</taxon>
    </lineage>
</organism>
<evidence type="ECO:0000313" key="7">
    <source>
        <dbReference type="Proteomes" id="UP000007842"/>
    </source>
</evidence>
<dbReference type="Gene3D" id="3.60.130.10">
    <property type="entry name" value="Clavaminate synthase-like"/>
    <property type="match status" value="1"/>
</dbReference>
<evidence type="ECO:0000313" key="6">
    <source>
        <dbReference type="EMBL" id="AEW95048.1"/>
    </source>
</evidence>
<accession>G8WZS2</accession>
<feature type="domain" description="TauD/TfdA-like" evidence="5">
    <location>
        <begin position="27"/>
        <end position="303"/>
    </location>
</feature>
<dbReference type="InterPro" id="IPR050411">
    <property type="entry name" value="AlphaKG_dependent_hydroxylases"/>
</dbReference>
<dbReference type="SUPFAM" id="SSF51197">
    <property type="entry name" value="Clavaminate synthase-like"/>
    <property type="match status" value="1"/>
</dbReference>
<evidence type="ECO:0000256" key="2">
    <source>
        <dbReference type="ARBA" id="ARBA00023002"/>
    </source>
</evidence>
<evidence type="ECO:0000256" key="3">
    <source>
        <dbReference type="ARBA" id="ARBA00023004"/>
    </source>
</evidence>
<reference evidence="7" key="1">
    <citation type="submission" date="2011-12" db="EMBL/GenBank/DDBJ databases">
        <title>Complete genome sequence of Streptomyces cattleya strain DSM 46488.</title>
        <authorList>
            <person name="Ou H.-Y."/>
            <person name="Li P."/>
            <person name="Zhao C."/>
            <person name="O'Hagan D."/>
            <person name="Deng Z."/>
        </authorList>
    </citation>
    <scope>NUCLEOTIDE SEQUENCE [LARGE SCALE GENOMIC DNA]</scope>
    <source>
        <strain evidence="7">ATCC 35852 / DSM 46488 / JCM 4925 / NBRC 14057 / NRRL 8057</strain>
    </source>
</reference>
<dbReference type="AlphaFoldDB" id="F8K3D4"/>
<keyword evidence="4" id="KW-0045">Antibiotic biosynthesis</keyword>
<dbReference type="Pfam" id="PF02668">
    <property type="entry name" value="TauD"/>
    <property type="match status" value="1"/>
</dbReference>
<dbReference type="RefSeq" id="WP_014143430.1">
    <property type="nucleotide sequence ID" value="NC_016111.1"/>
</dbReference>
<keyword evidence="2" id="KW-0560">Oxidoreductase</keyword>
<gene>
    <name evidence="6" type="ordered locus">SCATT_26770</name>
</gene>
<dbReference type="OrthoDB" id="9769888at2"/>
<dbReference type="GO" id="GO:0017000">
    <property type="term" value="P:antibiotic biosynthetic process"/>
    <property type="evidence" value="ECO:0007669"/>
    <property type="project" value="UniProtKB-KW"/>
</dbReference>
<dbReference type="KEGG" id="scy:SCATT_26770"/>
<dbReference type="PANTHER" id="PTHR10696">
    <property type="entry name" value="GAMMA-BUTYROBETAINE HYDROXYLASE-RELATED"/>
    <property type="match status" value="1"/>
</dbReference>
<accession>F8K3D4</accession>
<keyword evidence="3" id="KW-0408">Iron</keyword>
<dbReference type="KEGG" id="sct:SCAT_2693"/>
<evidence type="ECO:0000259" key="5">
    <source>
        <dbReference type="Pfam" id="PF02668"/>
    </source>
</evidence>
<protein>
    <submittedName>
        <fullName evidence="6">SyrP-like protein</fullName>
    </submittedName>
</protein>
<dbReference type="GO" id="GO:0016491">
    <property type="term" value="F:oxidoreductase activity"/>
    <property type="evidence" value="ECO:0007669"/>
    <property type="project" value="UniProtKB-KW"/>
</dbReference>
<comment type="cofactor">
    <cofactor evidence="1">
        <name>Fe(2+)</name>
        <dbReference type="ChEBI" id="CHEBI:29033"/>
    </cofactor>
</comment>